<dbReference type="InterPro" id="IPR006439">
    <property type="entry name" value="HAD-SF_hydro_IA"/>
</dbReference>
<dbReference type="Proteomes" id="UP000826050">
    <property type="component" value="Chromosome"/>
</dbReference>
<organism evidence="7 8">
    <name type="scientific">Alcaligenes ammonioxydans</name>
    <dbReference type="NCBI Taxonomy" id="2582914"/>
    <lineage>
        <taxon>Bacteria</taxon>
        <taxon>Pseudomonadati</taxon>
        <taxon>Pseudomonadota</taxon>
        <taxon>Betaproteobacteria</taxon>
        <taxon>Burkholderiales</taxon>
        <taxon>Alcaligenaceae</taxon>
        <taxon>Alcaligenes</taxon>
    </lineage>
</organism>
<evidence type="ECO:0000313" key="7">
    <source>
        <dbReference type="EMBL" id="QXX79543.1"/>
    </source>
</evidence>
<keyword evidence="6" id="KW-0119">Carbohydrate metabolism</keyword>
<keyword evidence="5" id="KW-0460">Magnesium</keyword>
<dbReference type="NCBIfam" id="TIGR01449">
    <property type="entry name" value="PGP_bact"/>
    <property type="match status" value="1"/>
</dbReference>
<dbReference type="NCBIfam" id="TIGR01549">
    <property type="entry name" value="HAD-SF-IA-v1"/>
    <property type="match status" value="1"/>
</dbReference>
<comment type="cofactor">
    <cofactor evidence="1">
        <name>Mg(2+)</name>
        <dbReference type="ChEBI" id="CHEBI:18420"/>
    </cofactor>
</comment>
<dbReference type="GO" id="GO:0008967">
    <property type="term" value="F:phosphoglycolate phosphatase activity"/>
    <property type="evidence" value="ECO:0007669"/>
    <property type="project" value="UniProtKB-EC"/>
</dbReference>
<dbReference type="EC" id="3.1.3.18" evidence="7"/>
<evidence type="ECO:0000256" key="5">
    <source>
        <dbReference type="ARBA" id="ARBA00022842"/>
    </source>
</evidence>
<reference evidence="7 8" key="1">
    <citation type="submission" date="2020-02" db="EMBL/GenBank/DDBJ databases">
        <title>Partial ammonium oxidation to N2 by heterotrophic bacteria.</title>
        <authorList>
            <person name="Wu M."/>
        </authorList>
    </citation>
    <scope>NUCLEOTIDE SEQUENCE [LARGE SCALE GENOMIC DNA]</scope>
    <source>
        <strain evidence="7 8">HO-1</strain>
    </source>
</reference>
<dbReference type="EMBL" id="CP049362">
    <property type="protein sequence ID" value="QXX79543.1"/>
    <property type="molecule type" value="Genomic_DNA"/>
</dbReference>
<proteinExistence type="inferred from homology"/>
<evidence type="ECO:0000256" key="6">
    <source>
        <dbReference type="ARBA" id="ARBA00023277"/>
    </source>
</evidence>
<dbReference type="SFLD" id="SFLDS00003">
    <property type="entry name" value="Haloacid_Dehalogenase"/>
    <property type="match status" value="1"/>
</dbReference>
<protein>
    <submittedName>
        <fullName evidence="7">Phosphoglycolate phosphatase</fullName>
        <ecNumber evidence="7">3.1.3.18</ecNumber>
    </submittedName>
</protein>
<dbReference type="SFLD" id="SFLDG01129">
    <property type="entry name" value="C1.5:_HAD__Beta-PGM__Phosphata"/>
    <property type="match status" value="1"/>
</dbReference>
<evidence type="ECO:0000256" key="2">
    <source>
        <dbReference type="ARBA" id="ARBA00006171"/>
    </source>
</evidence>
<dbReference type="InterPro" id="IPR041492">
    <property type="entry name" value="HAD_2"/>
</dbReference>
<evidence type="ECO:0000256" key="4">
    <source>
        <dbReference type="ARBA" id="ARBA00022801"/>
    </source>
</evidence>
<accession>A0ABX8SXA3</accession>
<gene>
    <name evidence="7" type="primary">gph</name>
    <name evidence="7" type="ORF">FE795_11280</name>
</gene>
<dbReference type="Pfam" id="PF13419">
    <property type="entry name" value="HAD_2"/>
    <property type="match status" value="1"/>
</dbReference>
<dbReference type="InterPro" id="IPR037512">
    <property type="entry name" value="PGPase_prok"/>
</dbReference>
<dbReference type="SFLD" id="SFLDG01135">
    <property type="entry name" value="C1.5.6:_HAD__Beta-PGM__Phospha"/>
    <property type="match status" value="1"/>
</dbReference>
<evidence type="ECO:0000256" key="1">
    <source>
        <dbReference type="ARBA" id="ARBA00001946"/>
    </source>
</evidence>
<dbReference type="RefSeq" id="WP_219234927.1">
    <property type="nucleotide sequence ID" value="NZ_CP049362.1"/>
</dbReference>
<evidence type="ECO:0000313" key="8">
    <source>
        <dbReference type="Proteomes" id="UP000826050"/>
    </source>
</evidence>
<dbReference type="PANTHER" id="PTHR43434">
    <property type="entry name" value="PHOSPHOGLYCOLATE PHOSPHATASE"/>
    <property type="match status" value="1"/>
</dbReference>
<dbReference type="NCBIfam" id="TIGR01509">
    <property type="entry name" value="HAD-SF-IA-v3"/>
    <property type="match status" value="1"/>
</dbReference>
<comment type="similarity">
    <text evidence="2">Belongs to the HAD-like hydrolase superfamily. CbbY/CbbZ/Gph/YieH family.</text>
</comment>
<keyword evidence="3" id="KW-0479">Metal-binding</keyword>
<evidence type="ECO:0000256" key="3">
    <source>
        <dbReference type="ARBA" id="ARBA00022723"/>
    </source>
</evidence>
<sequence>MNKLVLFDFDGTLADSAPDLAATANRMRKERGLPELPYDALRPYASHGARGLLKVALDINTDHPDYAQLRAQFLQDYHDHMTELTYLFDGVAPMLSQLEQAGYTWGIVTNKLEYLALPLIRHLGLEETCAVTVGGDTTQHTKPHPEPLLHAASKAGFAPADCLYVGDDLRDIQAGRAAGMATMIAAYGYCAGDDSIGTWQADLTVHHANDIWDGVQRWATGQLSHPSHSATC</sequence>
<dbReference type="InterPro" id="IPR050155">
    <property type="entry name" value="HAD-like_hydrolase_sf"/>
</dbReference>
<keyword evidence="4 7" id="KW-0378">Hydrolase</keyword>
<name>A0ABX8SXA3_9BURK</name>
<keyword evidence="8" id="KW-1185">Reference proteome</keyword>
<dbReference type="PANTHER" id="PTHR43434:SF23">
    <property type="entry name" value="PHOSPHOGLYCOLATE PHOSPHATASE"/>
    <property type="match status" value="1"/>
</dbReference>